<name>A0A1H5WT17_9FIRM</name>
<dbReference type="Proteomes" id="UP000236726">
    <property type="component" value="Unassembled WGS sequence"/>
</dbReference>
<reference evidence="1 2" key="1">
    <citation type="submission" date="2016-10" db="EMBL/GenBank/DDBJ databases">
        <authorList>
            <person name="de Groot N.N."/>
        </authorList>
    </citation>
    <scope>NUCLEOTIDE SEQUENCE [LARGE SCALE GENOMIC DNA]</scope>
    <source>
        <strain evidence="1 2">D15d</strain>
    </source>
</reference>
<dbReference type="AlphaFoldDB" id="A0A1H5WT17"/>
<dbReference type="SUPFAM" id="SSF52266">
    <property type="entry name" value="SGNH hydrolase"/>
    <property type="match status" value="1"/>
</dbReference>
<evidence type="ECO:0000313" key="1">
    <source>
        <dbReference type="EMBL" id="SEG02296.1"/>
    </source>
</evidence>
<keyword evidence="2" id="KW-1185">Reference proteome</keyword>
<protein>
    <recommendedName>
        <fullName evidence="3">SGNH/GDSL hydrolase family protein</fullName>
    </recommendedName>
</protein>
<proteinExistence type="predicted"/>
<organism evidence="1 2">
    <name type="scientific">Lachnospira multipara</name>
    <dbReference type="NCBI Taxonomy" id="28051"/>
    <lineage>
        <taxon>Bacteria</taxon>
        <taxon>Bacillati</taxon>
        <taxon>Bacillota</taxon>
        <taxon>Clostridia</taxon>
        <taxon>Lachnospirales</taxon>
        <taxon>Lachnospiraceae</taxon>
        <taxon>Lachnospira</taxon>
    </lineage>
</organism>
<dbReference type="RefSeq" id="WP_103953404.1">
    <property type="nucleotide sequence ID" value="NZ_FNUL01000018.1"/>
</dbReference>
<accession>A0A1H5WT17</accession>
<dbReference type="EMBL" id="FNUL01000018">
    <property type="protein sequence ID" value="SEG02296.1"/>
    <property type="molecule type" value="Genomic_DNA"/>
</dbReference>
<sequence>MKKYGKYIRALAFILGLILIIEAMDFAFGQVGEIRWKFINVNKKDSNYDTVILGDSHTKCSIDPNIIDEEAGLNSVNMAINGATVKDMYYILLESCRNNDIKNVVLDVDYLYWMSPQEEGTFNECFVYNQLPASSYVRYKYILDNLNKLDIRNVIAHRTSYSFAISTVKNNISLKLNSDFWKGTIFATNQTKESSCNSGKGYMPVADTCVTNDMEAELCAYDFLSTTTIADCRINYFEKIEEYCDENEINLICITSPITPTSYECLCYEQVNETMEAFFENENVTYYDFNLLKEDVLDRTKDDYVDNEGHMGITLSKNYSTFLGEFLDTVISEDDVDTSIFYENIDEASEDLNNGE</sequence>
<evidence type="ECO:0000313" key="2">
    <source>
        <dbReference type="Proteomes" id="UP000236726"/>
    </source>
</evidence>
<evidence type="ECO:0008006" key="3">
    <source>
        <dbReference type="Google" id="ProtNLM"/>
    </source>
</evidence>
<gene>
    <name evidence="1" type="ORF">SAMN05216537_11812</name>
</gene>